<dbReference type="Proteomes" id="UP001432146">
    <property type="component" value="Unassembled WGS sequence"/>
</dbReference>
<dbReference type="SMART" id="SM00248">
    <property type="entry name" value="ANK"/>
    <property type="match status" value="4"/>
</dbReference>
<dbReference type="Gene3D" id="1.25.40.20">
    <property type="entry name" value="Ankyrin repeat-containing domain"/>
    <property type="match status" value="1"/>
</dbReference>
<dbReference type="PROSITE" id="PS50088">
    <property type="entry name" value="ANK_REPEAT"/>
    <property type="match status" value="1"/>
</dbReference>
<evidence type="ECO:0000256" key="1">
    <source>
        <dbReference type="ARBA" id="ARBA00022737"/>
    </source>
</evidence>
<evidence type="ECO:0000256" key="2">
    <source>
        <dbReference type="ARBA" id="ARBA00023043"/>
    </source>
</evidence>
<dbReference type="Pfam" id="PF12796">
    <property type="entry name" value="Ank_2"/>
    <property type="match status" value="1"/>
</dbReference>
<keyword evidence="2 3" id="KW-0040">ANK repeat</keyword>
<gene>
    <name evidence="5" type="ORF">QLX08_004204</name>
</gene>
<comment type="caution">
    <text evidence="5">The sequence shown here is derived from an EMBL/GenBank/DDBJ whole genome shotgun (WGS) entry which is preliminary data.</text>
</comment>
<name>A0AAW1A3T6_9HYME</name>
<dbReference type="InterPro" id="IPR051070">
    <property type="entry name" value="NF-kappa-B_inhibitor"/>
</dbReference>
<feature type="compositionally biased region" description="Polar residues" evidence="4">
    <location>
        <begin position="225"/>
        <end position="248"/>
    </location>
</feature>
<feature type="region of interest" description="Disordered" evidence="4">
    <location>
        <begin position="262"/>
        <end position="292"/>
    </location>
</feature>
<feature type="compositionally biased region" description="Polar residues" evidence="4">
    <location>
        <begin position="416"/>
        <end position="439"/>
    </location>
</feature>
<accession>A0AAW1A3T6</accession>
<feature type="region of interest" description="Disordered" evidence="4">
    <location>
        <begin position="216"/>
        <end position="248"/>
    </location>
</feature>
<evidence type="ECO:0000256" key="4">
    <source>
        <dbReference type="SAM" id="MobiDB-lite"/>
    </source>
</evidence>
<proteinExistence type="predicted"/>
<evidence type="ECO:0000256" key="3">
    <source>
        <dbReference type="PROSITE-ProRule" id="PRU00023"/>
    </source>
</evidence>
<dbReference type="PANTHER" id="PTHR46680:SF3">
    <property type="entry name" value="NF-KAPPA-B INHIBITOR CACTUS"/>
    <property type="match status" value="1"/>
</dbReference>
<protein>
    <recommendedName>
        <fullName evidence="7">NF-kappa-B inhibitor zeta</fullName>
    </recommendedName>
</protein>
<dbReference type="AlphaFoldDB" id="A0AAW1A3T6"/>
<evidence type="ECO:0008006" key="7">
    <source>
        <dbReference type="Google" id="ProtNLM"/>
    </source>
</evidence>
<dbReference type="PANTHER" id="PTHR46680">
    <property type="entry name" value="NF-KAPPA-B INHIBITOR ALPHA"/>
    <property type="match status" value="1"/>
</dbReference>
<evidence type="ECO:0000313" key="6">
    <source>
        <dbReference type="Proteomes" id="UP001432146"/>
    </source>
</evidence>
<feature type="compositionally biased region" description="Low complexity" evidence="4">
    <location>
        <begin position="262"/>
        <end position="286"/>
    </location>
</feature>
<reference evidence="5 6" key="1">
    <citation type="submission" date="2024-05" db="EMBL/GenBank/DDBJ databases">
        <title>The nuclear and mitochondrial genome assemblies of Tetragonisca angustula (Apidae: Meliponini), a tiny yet remarkable pollinator in the Neotropics.</title>
        <authorList>
            <person name="Ferrari R."/>
            <person name="Ricardo P.C."/>
            <person name="Dias F.C."/>
            <person name="Araujo N.S."/>
            <person name="Soares D.O."/>
            <person name="Zhou Q.-S."/>
            <person name="Zhu C.-D."/>
            <person name="Coutinho L."/>
            <person name="Airas M.C."/>
            <person name="Batista T.M."/>
        </authorList>
    </citation>
    <scope>NUCLEOTIDE SEQUENCE [LARGE SCALE GENOMIC DNA]</scope>
    <source>
        <strain evidence="5">ASF017062</strain>
        <tissue evidence="5">Abdomen</tissue>
    </source>
</reference>
<keyword evidence="1" id="KW-0677">Repeat</keyword>
<organism evidence="5 6">
    <name type="scientific">Tetragonisca angustula</name>
    <dbReference type="NCBI Taxonomy" id="166442"/>
    <lineage>
        <taxon>Eukaryota</taxon>
        <taxon>Metazoa</taxon>
        <taxon>Ecdysozoa</taxon>
        <taxon>Arthropoda</taxon>
        <taxon>Hexapoda</taxon>
        <taxon>Insecta</taxon>
        <taxon>Pterygota</taxon>
        <taxon>Neoptera</taxon>
        <taxon>Endopterygota</taxon>
        <taxon>Hymenoptera</taxon>
        <taxon>Apocrita</taxon>
        <taxon>Aculeata</taxon>
        <taxon>Apoidea</taxon>
        <taxon>Anthophila</taxon>
        <taxon>Apidae</taxon>
        <taxon>Tetragonisca</taxon>
    </lineage>
</organism>
<keyword evidence="6" id="KW-1185">Reference proteome</keyword>
<dbReference type="EMBL" id="JAWNGG020000063">
    <property type="protein sequence ID" value="KAK9304426.1"/>
    <property type="molecule type" value="Genomic_DNA"/>
</dbReference>
<dbReference type="InterPro" id="IPR002110">
    <property type="entry name" value="Ankyrin_rpt"/>
</dbReference>
<feature type="repeat" description="ANK" evidence="3">
    <location>
        <begin position="699"/>
        <end position="739"/>
    </location>
</feature>
<dbReference type="SUPFAM" id="SSF48403">
    <property type="entry name" value="Ankyrin repeat"/>
    <property type="match status" value="1"/>
</dbReference>
<dbReference type="InterPro" id="IPR036770">
    <property type="entry name" value="Ankyrin_rpt-contain_sf"/>
</dbReference>
<feature type="region of interest" description="Disordered" evidence="4">
    <location>
        <begin position="415"/>
        <end position="442"/>
    </location>
</feature>
<sequence length="841" mass="94203">MSHSSNDIEVVIGKIDNLRLAHNQSNDVRGLDVHRTKLKERGVACCQTSKNTNTYDREHKHNKENNRDDLIERGPIKSQFCPLSRSQPYCARAEHPRFLEEASEIFSIDYDKTAEQILRDKECSEKLNACLDQLQNLERTNYNYSDDDRDQSVSQVCGSRKDCNLSSTPSTIVDDILSDEFLLLENVICGAFQAAQPVTRENFDLSLIVSNSESRESSRAHSPVFPNSIQSPERTQQNSNHSPASSPQITVASTFRPTQIFSYSSSSPSSSSQSYSDTPSPNSSFSHRTTASSRIDGQFEQDFENFQLWRNDHETVSNTVLDDIGNNELWSNVIDELVNNLNKEKDKGEGTYSQDISRAENATNVITFETNNLQQVRHRDSFSDNSIIVTDSLSWSNVSYSAVSRTNIPQKGIQRIDTNPTQTNSVNGSLLSSYPSKNDTTVERSRETSATYDNIHHERDFSLLFHSFDDSPPTVDTISSSFHFDDYKIKNLSLSPENDFQIPKTVSSFKACSQQHCDFSNSDRGTIPFWPSLNLPSVKASEKLKEKLDPKEVKKAMISLLKRPVEELAKQDKDGDTKLMCLVGNPNELVQKMAYLVPLVERMSTITGALTITNDRGFDALYLTALNSPEFPFVAGYLAAAMLQKGIDISQRLYHTRGDTLIHSIAAQGDSHKETLGELLALRTIQENQLFDLSKRNYDGRTALHVAIESHVPFTKGTTSLETVKLLLKYGADPTIKETKCGNNALHMAVSLDCDPILVKLLLDTWTSDLVNAVNYNHDTALHVATTKSTNVTLKRQKEVCWLLVQAGGHTDLLNQQGKTPLALASVDRKEAIREILHKRS</sequence>
<evidence type="ECO:0000313" key="5">
    <source>
        <dbReference type="EMBL" id="KAK9304426.1"/>
    </source>
</evidence>